<feature type="transmembrane region" description="Helical" evidence="5">
    <location>
        <begin position="225"/>
        <end position="246"/>
    </location>
</feature>
<evidence type="ECO:0000256" key="4">
    <source>
        <dbReference type="ARBA" id="ARBA00023136"/>
    </source>
</evidence>
<evidence type="ECO:0000256" key="3">
    <source>
        <dbReference type="ARBA" id="ARBA00022989"/>
    </source>
</evidence>
<keyword evidence="3 5" id="KW-1133">Transmembrane helix</keyword>
<feature type="transmembrane region" description="Helical" evidence="5">
    <location>
        <begin position="69"/>
        <end position="92"/>
    </location>
</feature>
<organism evidence="6">
    <name type="scientific">Pectinophora gossypiella</name>
    <name type="common">Cotton pink bollworm</name>
    <name type="synonym">Depressaria gossypiella</name>
    <dbReference type="NCBI Taxonomy" id="13191"/>
    <lineage>
        <taxon>Eukaryota</taxon>
        <taxon>Metazoa</taxon>
        <taxon>Ecdysozoa</taxon>
        <taxon>Arthropoda</taxon>
        <taxon>Hexapoda</taxon>
        <taxon>Insecta</taxon>
        <taxon>Pterygota</taxon>
        <taxon>Neoptera</taxon>
        <taxon>Endopterygota</taxon>
        <taxon>Lepidoptera</taxon>
        <taxon>Glossata</taxon>
        <taxon>Ditrysia</taxon>
        <taxon>Gelechioidea</taxon>
        <taxon>Gelechiidae</taxon>
        <taxon>Apatetrinae</taxon>
        <taxon>Pectinophora</taxon>
    </lineage>
</organism>
<dbReference type="PRINTS" id="PR00259">
    <property type="entry name" value="TMFOUR"/>
</dbReference>
<accession>A0A1E1WLS7</accession>
<evidence type="ECO:0000313" key="7">
    <source>
        <dbReference type="EMBL" id="JAT89679.1"/>
    </source>
</evidence>
<comment type="subcellular location">
    <subcellularLocation>
        <location evidence="1">Membrane</location>
        <topology evidence="1">Multi-pass membrane protein</topology>
    </subcellularLocation>
</comment>
<sequence length="312" mass="34706">MENNFQSRQKMNFSKSEAEYNLKSIRFLLLTITTMFIIIAGLMIVLGISVYSHYHSFNYFYESAKSGRFFTPSVLSVLLGLGLLVVTSFGFFGTLKQSTCLVNMYALILSVLLIFKLVVVILAFTTDADLIMKYINIPIRSYGDPEIQDEIDRLQVSLNCCGSTSLIDYRDMEFTANQSTVVTTRDIDGELVTITLPASCCITPGEHLCGRVRTTGCKDALVNLIVQNASVLGVLGVSVMFIQVCLEINPLTYRMTAFLLSFFPQYSGEMTAGAPHVITLLHRAWRILMWEGSDHGLGDVLVNIIVQNANVL</sequence>
<dbReference type="PANTHER" id="PTHR19282">
    <property type="entry name" value="TETRASPANIN"/>
    <property type="match status" value="1"/>
</dbReference>
<dbReference type="GO" id="GO:0005886">
    <property type="term" value="C:plasma membrane"/>
    <property type="evidence" value="ECO:0007669"/>
    <property type="project" value="TreeGrafter"/>
</dbReference>
<dbReference type="Pfam" id="PF00335">
    <property type="entry name" value="Tetraspanin"/>
    <property type="match status" value="1"/>
</dbReference>
<feature type="transmembrane region" description="Helical" evidence="5">
    <location>
        <begin position="27"/>
        <end position="49"/>
    </location>
</feature>
<feature type="transmembrane region" description="Helical" evidence="5">
    <location>
        <begin position="104"/>
        <end position="124"/>
    </location>
</feature>
<proteinExistence type="predicted"/>
<gene>
    <name evidence="6" type="ORF">g.12946</name>
    <name evidence="7" type="ORF">g.12947</name>
</gene>
<dbReference type="EMBL" id="GDQN01001375">
    <property type="protein sequence ID" value="JAT89679.1"/>
    <property type="molecule type" value="Transcribed_RNA"/>
</dbReference>
<dbReference type="OrthoDB" id="9972904at2759"/>
<dbReference type="SUPFAM" id="SSF48652">
    <property type="entry name" value="Tetraspanin"/>
    <property type="match status" value="1"/>
</dbReference>
<dbReference type="AlphaFoldDB" id="A0A1E1WLS7"/>
<evidence type="ECO:0000256" key="2">
    <source>
        <dbReference type="ARBA" id="ARBA00022692"/>
    </source>
</evidence>
<dbReference type="InterPro" id="IPR008952">
    <property type="entry name" value="Tetraspanin_EC2_sf"/>
</dbReference>
<evidence type="ECO:0000313" key="6">
    <source>
        <dbReference type="EMBL" id="JAT87960.1"/>
    </source>
</evidence>
<name>A0A1E1WLS7_PECGO</name>
<keyword evidence="4 5" id="KW-0472">Membrane</keyword>
<evidence type="ECO:0000256" key="1">
    <source>
        <dbReference type="ARBA" id="ARBA00004141"/>
    </source>
</evidence>
<dbReference type="PANTHER" id="PTHR19282:SF544">
    <property type="entry name" value="TETRASPANIN"/>
    <property type="match status" value="1"/>
</dbReference>
<protein>
    <submittedName>
        <fullName evidence="6">Uncharacterized protein</fullName>
    </submittedName>
</protein>
<evidence type="ECO:0000256" key="5">
    <source>
        <dbReference type="SAM" id="Phobius"/>
    </source>
</evidence>
<dbReference type="EMBL" id="GDQN01003094">
    <property type="protein sequence ID" value="JAT87960.1"/>
    <property type="molecule type" value="Transcribed_RNA"/>
</dbReference>
<reference evidence="6" key="1">
    <citation type="submission" date="2015-09" db="EMBL/GenBank/DDBJ databases">
        <title>De novo assembly of Pectinophora gossypiella (Pink Bollworm) gut transcriptome.</title>
        <authorList>
            <person name="Tassone E.E."/>
        </authorList>
    </citation>
    <scope>NUCLEOTIDE SEQUENCE</scope>
</reference>
<dbReference type="InterPro" id="IPR018499">
    <property type="entry name" value="Tetraspanin/Peripherin"/>
</dbReference>
<keyword evidence="2 5" id="KW-0812">Transmembrane</keyword>
<dbReference type="CDD" id="cd03127">
    <property type="entry name" value="tetraspanin_LEL"/>
    <property type="match status" value="1"/>
</dbReference>
<dbReference type="Gene3D" id="1.10.1450.10">
    <property type="entry name" value="Tetraspanin"/>
    <property type="match status" value="1"/>
</dbReference>